<sequence>MRVPESGVAKIVAGIRECQIQYYAIKKDYGNQTLPDSIWEAVRLHEARIATAHKEKVERQQREEKLKAEREEERERERLRDLEIKRQAEQLERQRKEDEARAIKIELAKRQEKERREREMGRQGRDGRQDGRNREGGRTVEAEMKKFITPRPDLRALPTMDDIVPARNDVGLHALLIQRVNVRYNSAVKLALHFSRYGDVASILTCHKTQRAVVQFTQATHCTAAIQHPAPPLIPPHALLTHARGNADVEASVAEHFQGRKRAREEDEDESGESVPGSSPPVAQIDTAKLRQIDNTVTQLSTMQTRLTKDRGTMVNTLSGVQDEAQAEKIRAGVAKIRAGVAKVDRSLAVIAAQLIKLTTARNTMIAAASTVRRPPTVKRVPVDSSRLHYYTLAQYPQSWLNNPEAVAHHFGKGGDLLSEGNGSIHLGEGSKSLVTHVGYGPQLESGTLPTLYVRFKDKTSFLQCSEQGHPSSTAEGIRLVYYAVRGPLNEAIAVTAVCKAETEAEAEGEGEGEGEHEAEEAEAPIQFTNVVNETA</sequence>
<dbReference type="AlphaFoldDB" id="A0A9K3GEU1"/>
<feature type="region of interest" description="Disordered" evidence="1">
    <location>
        <begin position="504"/>
        <end position="536"/>
    </location>
</feature>
<protein>
    <submittedName>
        <fullName evidence="2">Uncharacterized protein</fullName>
    </submittedName>
</protein>
<evidence type="ECO:0000313" key="3">
    <source>
        <dbReference type="Proteomes" id="UP000265618"/>
    </source>
</evidence>
<feature type="region of interest" description="Disordered" evidence="1">
    <location>
        <begin position="55"/>
        <end position="77"/>
    </location>
</feature>
<organism evidence="2 3">
    <name type="scientific">Kipferlia bialata</name>
    <dbReference type="NCBI Taxonomy" id="797122"/>
    <lineage>
        <taxon>Eukaryota</taxon>
        <taxon>Metamonada</taxon>
        <taxon>Carpediemonas-like organisms</taxon>
        <taxon>Kipferlia</taxon>
    </lineage>
</organism>
<feature type="region of interest" description="Disordered" evidence="1">
    <location>
        <begin position="111"/>
        <end position="137"/>
    </location>
</feature>
<accession>A0A9K3GEU1</accession>
<proteinExistence type="predicted"/>
<reference evidence="2 3" key="1">
    <citation type="journal article" date="2018" name="PLoS ONE">
        <title>The draft genome of Kipferlia bialata reveals reductive genome evolution in fornicate parasites.</title>
        <authorList>
            <person name="Tanifuji G."/>
            <person name="Takabayashi S."/>
            <person name="Kume K."/>
            <person name="Takagi M."/>
            <person name="Nakayama T."/>
            <person name="Kamikawa R."/>
            <person name="Inagaki Y."/>
            <person name="Hashimoto T."/>
        </authorList>
    </citation>
    <scope>NUCLEOTIDE SEQUENCE [LARGE SCALE GENOMIC DNA]</scope>
    <source>
        <strain evidence="2">NY0173</strain>
    </source>
</reference>
<gene>
    <name evidence="2" type="ORF">KIPB_002272</name>
</gene>
<evidence type="ECO:0000313" key="2">
    <source>
        <dbReference type="EMBL" id="GIQ81329.1"/>
    </source>
</evidence>
<feature type="compositionally biased region" description="Low complexity" evidence="1">
    <location>
        <begin position="273"/>
        <end position="282"/>
    </location>
</feature>
<feature type="compositionally biased region" description="Acidic residues" evidence="1">
    <location>
        <begin position="504"/>
        <end position="523"/>
    </location>
</feature>
<dbReference type="EMBL" id="BDIP01000363">
    <property type="protein sequence ID" value="GIQ81329.1"/>
    <property type="molecule type" value="Genomic_DNA"/>
</dbReference>
<feature type="region of interest" description="Disordered" evidence="1">
    <location>
        <begin position="257"/>
        <end position="282"/>
    </location>
</feature>
<comment type="caution">
    <text evidence="2">The sequence shown here is derived from an EMBL/GenBank/DDBJ whole genome shotgun (WGS) entry which is preliminary data.</text>
</comment>
<keyword evidence="3" id="KW-1185">Reference proteome</keyword>
<name>A0A9K3GEU1_9EUKA</name>
<feature type="compositionally biased region" description="Polar residues" evidence="1">
    <location>
        <begin position="527"/>
        <end position="536"/>
    </location>
</feature>
<evidence type="ECO:0000256" key="1">
    <source>
        <dbReference type="SAM" id="MobiDB-lite"/>
    </source>
</evidence>
<dbReference type="Proteomes" id="UP000265618">
    <property type="component" value="Unassembled WGS sequence"/>
</dbReference>